<reference evidence="3" key="1">
    <citation type="submission" date="2017-09" db="EMBL/GenBank/DDBJ databases">
        <title>FDA dAtabase for Regulatory Grade micrObial Sequences (FDA-ARGOS): Supporting development and validation of Infectious Disease Dx tests.</title>
        <authorList>
            <person name="Minogue T."/>
            <person name="Wolcott M."/>
            <person name="Wasieloski L."/>
            <person name="Aguilar W."/>
            <person name="Moore D."/>
            <person name="Tallon L."/>
            <person name="Sadzewicz L."/>
            <person name="Ott S."/>
            <person name="Zhao X."/>
            <person name="Nagaraj S."/>
            <person name="Vavikolanu K."/>
            <person name="Aluvathingal J."/>
            <person name="Nadendla S."/>
            <person name="Sichtig H."/>
        </authorList>
    </citation>
    <scope>NUCLEOTIDE SEQUENCE [LARGE SCALE GENOMIC DNA]</scope>
    <source>
        <strain evidence="3">FDAARGOS_404</strain>
    </source>
</reference>
<accession>A0A855ELY5</accession>
<proteinExistence type="predicted"/>
<organism evidence="2 3">
    <name type="scientific">Leclercia adecarboxylata</name>
    <dbReference type="NCBI Taxonomy" id="83655"/>
    <lineage>
        <taxon>Bacteria</taxon>
        <taxon>Pseudomonadati</taxon>
        <taxon>Pseudomonadota</taxon>
        <taxon>Gammaproteobacteria</taxon>
        <taxon>Enterobacterales</taxon>
        <taxon>Enterobacteriaceae</taxon>
        <taxon>Leclercia</taxon>
    </lineage>
</organism>
<feature type="compositionally biased region" description="Basic residues" evidence="1">
    <location>
        <begin position="55"/>
        <end position="64"/>
    </location>
</feature>
<dbReference type="Proteomes" id="UP000222768">
    <property type="component" value="Unassembled WGS sequence"/>
</dbReference>
<evidence type="ECO:0000313" key="2">
    <source>
        <dbReference type="EMBL" id="PHH04923.1"/>
    </source>
</evidence>
<comment type="caution">
    <text evidence="2">The sequence shown here is derived from an EMBL/GenBank/DDBJ whole genome shotgun (WGS) entry which is preliminary data.</text>
</comment>
<sequence>MARKAGIERSISLAKKNHEIRKKILKVVLDQTITLMTAKKPKGGNPNLTQDLMNNRKRNHGTSH</sequence>
<protein>
    <submittedName>
        <fullName evidence="2">Uncharacterized protein</fullName>
    </submittedName>
</protein>
<dbReference type="AlphaFoldDB" id="A0A855ELY5"/>
<gene>
    <name evidence="2" type="ORF">CRX53_13635</name>
</gene>
<dbReference type="EMBL" id="PDLK01000002">
    <property type="protein sequence ID" value="PHH04923.1"/>
    <property type="molecule type" value="Genomic_DNA"/>
</dbReference>
<name>A0A855ELY5_9ENTR</name>
<feature type="region of interest" description="Disordered" evidence="1">
    <location>
        <begin position="38"/>
        <end position="64"/>
    </location>
</feature>
<evidence type="ECO:0000313" key="3">
    <source>
        <dbReference type="Proteomes" id="UP000222768"/>
    </source>
</evidence>
<evidence type="ECO:0000256" key="1">
    <source>
        <dbReference type="SAM" id="MobiDB-lite"/>
    </source>
</evidence>